<dbReference type="PROSITE" id="PS51000">
    <property type="entry name" value="HTH_DEOR_2"/>
    <property type="match status" value="1"/>
</dbReference>
<protein>
    <submittedName>
        <fullName evidence="5">Glycerol-3-phosphate regulon repressor</fullName>
    </submittedName>
</protein>
<evidence type="ECO:0000259" key="4">
    <source>
        <dbReference type="PROSITE" id="PS51000"/>
    </source>
</evidence>
<dbReference type="OrthoDB" id="9814815at2"/>
<dbReference type="InterPro" id="IPR037171">
    <property type="entry name" value="NagB/RpiA_transferase-like"/>
</dbReference>
<name>A0A2R8ATV3_9RHOB</name>
<evidence type="ECO:0000256" key="2">
    <source>
        <dbReference type="ARBA" id="ARBA00023015"/>
    </source>
</evidence>
<keyword evidence="6" id="KW-1185">Reference proteome</keyword>
<dbReference type="SMART" id="SM01134">
    <property type="entry name" value="DeoRC"/>
    <property type="match status" value="1"/>
</dbReference>
<evidence type="ECO:0000313" key="5">
    <source>
        <dbReference type="EMBL" id="SPF79304.1"/>
    </source>
</evidence>
<dbReference type="PANTHER" id="PTHR30363">
    <property type="entry name" value="HTH-TYPE TRANSCRIPTIONAL REGULATOR SRLR-RELATED"/>
    <property type="match status" value="1"/>
</dbReference>
<dbReference type="Pfam" id="PF08220">
    <property type="entry name" value="HTH_DeoR"/>
    <property type="match status" value="1"/>
</dbReference>
<dbReference type="Pfam" id="PF00455">
    <property type="entry name" value="DeoRC"/>
    <property type="match status" value="1"/>
</dbReference>
<dbReference type="GO" id="GO:0003700">
    <property type="term" value="F:DNA-binding transcription factor activity"/>
    <property type="evidence" value="ECO:0007669"/>
    <property type="project" value="InterPro"/>
</dbReference>
<proteinExistence type="predicted"/>
<keyword evidence="2" id="KW-0805">Transcription regulation</keyword>
<accession>A0A2R8ATV3</accession>
<organism evidence="5 6">
    <name type="scientific">Aliiroseovarius pelagivivens</name>
    <dbReference type="NCBI Taxonomy" id="1639690"/>
    <lineage>
        <taxon>Bacteria</taxon>
        <taxon>Pseudomonadati</taxon>
        <taxon>Pseudomonadota</taxon>
        <taxon>Alphaproteobacteria</taxon>
        <taxon>Rhodobacterales</taxon>
        <taxon>Paracoccaceae</taxon>
        <taxon>Aliiroseovarius</taxon>
    </lineage>
</organism>
<keyword evidence="3" id="KW-0804">Transcription</keyword>
<dbReference type="SUPFAM" id="SSF46785">
    <property type="entry name" value="Winged helix' DNA-binding domain"/>
    <property type="match status" value="1"/>
</dbReference>
<dbReference type="InterPro" id="IPR036388">
    <property type="entry name" value="WH-like_DNA-bd_sf"/>
</dbReference>
<dbReference type="InterPro" id="IPR036390">
    <property type="entry name" value="WH_DNA-bd_sf"/>
</dbReference>
<dbReference type="InterPro" id="IPR050313">
    <property type="entry name" value="Carb_Metab_HTH_regulators"/>
</dbReference>
<gene>
    <name evidence="5" type="primary">glpR</name>
    <name evidence="5" type="ORF">ALP8811_03244</name>
</gene>
<sequence>MSTTLRKPEILNIARREGKVTVDRLVELLGVTPQTIRRDLTELSDEGALDRVHGGAVLPSSTANIGYDARRQLNQAAKVDIARACAQQIPNDCCIFLNIGTTTEAVAQELLRHKGLLVVTNNINIAVILSANPDVQVIVSGGSLRRSDGGLVGELATDLIRRFRFDISVIGCSALNASGDMLDFDLHEVSVSQAIMAQSDNVWLTADRSKFERKAPVRIGNVADVDAIFTDQPLPEDCAALCQVNDTKVTLV</sequence>
<dbReference type="InterPro" id="IPR014036">
    <property type="entry name" value="DeoR-like_C"/>
</dbReference>
<keyword evidence="1" id="KW-0678">Repressor</keyword>
<dbReference type="EMBL" id="OMOI01000002">
    <property type="protein sequence ID" value="SPF79304.1"/>
    <property type="molecule type" value="Genomic_DNA"/>
</dbReference>
<evidence type="ECO:0000256" key="3">
    <source>
        <dbReference type="ARBA" id="ARBA00023163"/>
    </source>
</evidence>
<dbReference type="Gene3D" id="3.30.750.70">
    <property type="entry name" value="4-hydroxybutyrate coenzyme like domains"/>
    <property type="match status" value="1"/>
</dbReference>
<evidence type="ECO:0000256" key="1">
    <source>
        <dbReference type="ARBA" id="ARBA00022491"/>
    </source>
</evidence>
<dbReference type="SUPFAM" id="SSF100950">
    <property type="entry name" value="NagB/RpiA/CoA transferase-like"/>
    <property type="match status" value="1"/>
</dbReference>
<dbReference type="InterPro" id="IPR001034">
    <property type="entry name" value="DeoR_HTH"/>
</dbReference>
<reference evidence="6" key="1">
    <citation type="submission" date="2018-03" db="EMBL/GenBank/DDBJ databases">
        <authorList>
            <person name="Rodrigo-Torres L."/>
            <person name="Arahal R. D."/>
            <person name="Lucena T."/>
        </authorList>
    </citation>
    <scope>NUCLEOTIDE SEQUENCE [LARGE SCALE GENOMIC DNA]</scope>
    <source>
        <strain evidence="6">CECT 8811</strain>
    </source>
</reference>
<dbReference type="RefSeq" id="WP_108858254.1">
    <property type="nucleotide sequence ID" value="NZ_OMOI01000002.1"/>
</dbReference>
<dbReference type="PRINTS" id="PR00037">
    <property type="entry name" value="HTHLACR"/>
</dbReference>
<dbReference type="Gene3D" id="1.10.10.10">
    <property type="entry name" value="Winged helix-like DNA-binding domain superfamily/Winged helix DNA-binding domain"/>
    <property type="match status" value="1"/>
</dbReference>
<dbReference type="AlphaFoldDB" id="A0A2R8ATV3"/>
<feature type="domain" description="HTH deoR-type" evidence="4">
    <location>
        <begin position="3"/>
        <end position="58"/>
    </location>
</feature>
<dbReference type="Proteomes" id="UP000244911">
    <property type="component" value="Unassembled WGS sequence"/>
</dbReference>
<dbReference type="SMART" id="SM00420">
    <property type="entry name" value="HTH_DEOR"/>
    <property type="match status" value="1"/>
</dbReference>
<dbReference type="PANTHER" id="PTHR30363:SF4">
    <property type="entry name" value="GLYCEROL-3-PHOSPHATE REGULON REPRESSOR"/>
    <property type="match status" value="1"/>
</dbReference>
<evidence type="ECO:0000313" key="6">
    <source>
        <dbReference type="Proteomes" id="UP000244911"/>
    </source>
</evidence>